<keyword evidence="1" id="KW-0472">Membrane</keyword>
<dbReference type="AlphaFoldDB" id="A0A1I0BBI2"/>
<feature type="transmembrane region" description="Helical" evidence="1">
    <location>
        <begin position="253"/>
        <end position="274"/>
    </location>
</feature>
<dbReference type="OrthoDB" id="1822563at2"/>
<reference evidence="2 3" key="1">
    <citation type="submission" date="2016-10" db="EMBL/GenBank/DDBJ databases">
        <authorList>
            <person name="de Groot N.N."/>
        </authorList>
    </citation>
    <scope>NUCLEOTIDE SEQUENCE [LARGE SCALE GENOMIC DNA]</scope>
    <source>
        <strain evidence="2 3">DSM 1801</strain>
    </source>
</reference>
<keyword evidence="1" id="KW-0812">Transmembrane</keyword>
<evidence type="ECO:0000313" key="2">
    <source>
        <dbReference type="EMBL" id="SET04171.1"/>
    </source>
</evidence>
<feature type="transmembrane region" description="Helical" evidence="1">
    <location>
        <begin position="179"/>
        <end position="199"/>
    </location>
</feature>
<accession>A0A1I0BBI2</accession>
<organism evidence="2 3">
    <name type="scientific">[Clostridium] polysaccharolyticum</name>
    <dbReference type="NCBI Taxonomy" id="29364"/>
    <lineage>
        <taxon>Bacteria</taxon>
        <taxon>Bacillati</taxon>
        <taxon>Bacillota</taxon>
        <taxon>Clostridia</taxon>
        <taxon>Lachnospirales</taxon>
        <taxon>Lachnospiraceae</taxon>
    </lineage>
</organism>
<dbReference type="EMBL" id="FOHN01000007">
    <property type="protein sequence ID" value="SET04171.1"/>
    <property type="molecule type" value="Genomic_DNA"/>
</dbReference>
<evidence type="ECO:0000256" key="1">
    <source>
        <dbReference type="SAM" id="Phobius"/>
    </source>
</evidence>
<feature type="transmembrane region" description="Helical" evidence="1">
    <location>
        <begin position="104"/>
        <end position="129"/>
    </location>
</feature>
<feature type="transmembrane region" description="Helical" evidence="1">
    <location>
        <begin position="61"/>
        <end position="83"/>
    </location>
</feature>
<evidence type="ECO:0008006" key="4">
    <source>
        <dbReference type="Google" id="ProtNLM"/>
    </source>
</evidence>
<feature type="transmembrane region" description="Helical" evidence="1">
    <location>
        <begin position="20"/>
        <end position="41"/>
    </location>
</feature>
<dbReference type="STRING" id="29364.SAMN04487772_10756"/>
<name>A0A1I0BBI2_9FIRM</name>
<dbReference type="RefSeq" id="WP_092477406.1">
    <property type="nucleotide sequence ID" value="NZ_FOHN01000007.1"/>
</dbReference>
<gene>
    <name evidence="2" type="ORF">SAMN04487772_10756</name>
</gene>
<evidence type="ECO:0000313" key="3">
    <source>
        <dbReference type="Proteomes" id="UP000199800"/>
    </source>
</evidence>
<sequence length="289" mass="32749">MSNIKLSRIRLTAKTEYIKWICNPRIILLAVVVVFLHNFIIQPLQEHAGKMGEPLNSLEPFIATVNSEILVIIVPAVFLALFSDFPKMDGSTLFFVHRIGKINWILGQILFVAYGIMTYVGILFLGSFLPVMTSTFWADKWSNVVTQYAQRFPDESQSFACLLIKNNIYNQVSPDMAVIHGYLLMILYLAVLASIMLLFQCLDKKIYGMLCAASVIAFGGTTSLVGAKAMWFFPMAHASLWNHFTSYFRKPVVALWKSYLYFGSLVILLIIASLKSIKNRNFDSIQEMD</sequence>
<proteinExistence type="predicted"/>
<feature type="transmembrane region" description="Helical" evidence="1">
    <location>
        <begin position="206"/>
        <end position="233"/>
    </location>
</feature>
<keyword evidence="1" id="KW-1133">Transmembrane helix</keyword>
<protein>
    <recommendedName>
        <fullName evidence="4">ABC-2 family transporter protein</fullName>
    </recommendedName>
</protein>
<keyword evidence="3" id="KW-1185">Reference proteome</keyword>
<dbReference type="Proteomes" id="UP000199800">
    <property type="component" value="Unassembled WGS sequence"/>
</dbReference>